<dbReference type="AlphaFoldDB" id="A0A6N7PEH5"/>
<protein>
    <recommendedName>
        <fullName evidence="1">Transcription factor zinc-finger domain-containing protein</fullName>
    </recommendedName>
</protein>
<gene>
    <name evidence="2" type="ORF">GF068_00770</name>
</gene>
<keyword evidence="3" id="KW-1185">Reference proteome</keyword>
<dbReference type="Pfam" id="PF13453">
    <property type="entry name" value="Zn_ribbon_TFIIB"/>
    <property type="match status" value="1"/>
</dbReference>
<dbReference type="InterPro" id="IPR027392">
    <property type="entry name" value="TF_Znf"/>
</dbReference>
<sequence>MSEQYRLASPQCPLCSGLLQEKPTPGALVDVCADCHAVWIDWFDGDVSTVAAAVDVRPAVSQAKPGDRICPRCKDVLAPEHLRGQGPEILRCPSCAGVLIASTQLAEVVALGPVDDTTQDTPEEGLFRRMLNAIRSLGA</sequence>
<dbReference type="Proteomes" id="UP000440224">
    <property type="component" value="Unassembled WGS sequence"/>
</dbReference>
<reference evidence="2 3" key="1">
    <citation type="submission" date="2019-10" db="EMBL/GenBank/DDBJ databases">
        <title>A soil myxobacterium in the family Polyangiaceae.</title>
        <authorList>
            <person name="Li Y."/>
            <person name="Wang J."/>
        </authorList>
    </citation>
    <scope>NUCLEOTIDE SEQUENCE [LARGE SCALE GENOMIC DNA]</scope>
    <source>
        <strain evidence="2 3">DSM 14734</strain>
    </source>
</reference>
<accession>A0A6N7PEH5</accession>
<evidence type="ECO:0000313" key="2">
    <source>
        <dbReference type="EMBL" id="MRG90462.1"/>
    </source>
</evidence>
<dbReference type="RefSeq" id="WP_153817375.1">
    <property type="nucleotide sequence ID" value="NZ_WJIE01000001.1"/>
</dbReference>
<feature type="domain" description="Transcription factor zinc-finger" evidence="1">
    <location>
        <begin position="69"/>
        <end position="107"/>
    </location>
</feature>
<evidence type="ECO:0000259" key="1">
    <source>
        <dbReference type="Pfam" id="PF13453"/>
    </source>
</evidence>
<comment type="caution">
    <text evidence="2">The sequence shown here is derived from an EMBL/GenBank/DDBJ whole genome shotgun (WGS) entry which is preliminary data.</text>
</comment>
<dbReference type="OrthoDB" id="5512595at2"/>
<proteinExistence type="predicted"/>
<evidence type="ECO:0000313" key="3">
    <source>
        <dbReference type="Proteomes" id="UP000440224"/>
    </source>
</evidence>
<name>A0A6N7PEH5_9BACT</name>
<dbReference type="EMBL" id="WJIE01000001">
    <property type="protein sequence ID" value="MRG90462.1"/>
    <property type="molecule type" value="Genomic_DNA"/>
</dbReference>
<organism evidence="2 3">
    <name type="scientific">Polyangium spumosum</name>
    <dbReference type="NCBI Taxonomy" id="889282"/>
    <lineage>
        <taxon>Bacteria</taxon>
        <taxon>Pseudomonadati</taxon>
        <taxon>Myxococcota</taxon>
        <taxon>Polyangia</taxon>
        <taxon>Polyangiales</taxon>
        <taxon>Polyangiaceae</taxon>
        <taxon>Polyangium</taxon>
    </lineage>
</organism>